<comment type="caution">
    <text evidence="14">The sequence shown here is derived from an EMBL/GenBank/DDBJ whole genome shotgun (WGS) entry which is preliminary data.</text>
</comment>
<evidence type="ECO:0000259" key="13">
    <source>
        <dbReference type="Pfam" id="PF18075"/>
    </source>
</evidence>
<evidence type="ECO:0000313" key="14">
    <source>
        <dbReference type="EMBL" id="HHS52717.1"/>
    </source>
</evidence>
<name>A0A7C6EBG1_UNCW3</name>
<feature type="transmembrane region" description="Helical" evidence="11">
    <location>
        <begin position="22"/>
        <end position="46"/>
    </location>
</feature>
<dbReference type="Gene3D" id="3.30.70.3040">
    <property type="match status" value="1"/>
</dbReference>
<keyword evidence="8 10" id="KW-0472">Membrane</keyword>
<dbReference type="InterPro" id="IPR040690">
    <property type="entry name" value="FtsX_ECD"/>
</dbReference>
<proteinExistence type="inferred from homology"/>
<organism evidence="14">
    <name type="scientific">candidate division WOR-3 bacterium</name>
    <dbReference type="NCBI Taxonomy" id="2052148"/>
    <lineage>
        <taxon>Bacteria</taxon>
        <taxon>Bacteria division WOR-3</taxon>
    </lineage>
</organism>
<accession>A0A7C6EBG1</accession>
<dbReference type="Pfam" id="PF18075">
    <property type="entry name" value="FtsX_ECD"/>
    <property type="match status" value="1"/>
</dbReference>
<feature type="transmembrane region" description="Helical" evidence="11">
    <location>
        <begin position="256"/>
        <end position="278"/>
    </location>
</feature>
<evidence type="ECO:0000256" key="3">
    <source>
        <dbReference type="ARBA" id="ARBA00021907"/>
    </source>
</evidence>
<dbReference type="GO" id="GO:0051301">
    <property type="term" value="P:cell division"/>
    <property type="evidence" value="ECO:0007669"/>
    <property type="project" value="UniProtKB-KW"/>
</dbReference>
<evidence type="ECO:0000259" key="12">
    <source>
        <dbReference type="Pfam" id="PF02687"/>
    </source>
</evidence>
<dbReference type="PANTHER" id="PTHR47755">
    <property type="entry name" value="CELL DIVISION PROTEIN FTSX"/>
    <property type="match status" value="1"/>
</dbReference>
<sequence length="284" mass="31596">MASVNFVIQESWRNFSRNRSSFFLATIVQAICLLLFSIFIVISLNLSRVVAMAQKRIEVYAFLDEKVDKEKLIENIRLLRGVAEVRYVSKEQALAELREDLGENASLVDVLETNPLPASLRIQLEPGSRNLANLEKIEEKISIMPGVREVWSGKDILRRLDRILRLVIGLTVALLIIIAISIIFISFQTIEATILLRSREIEIMRLVGATEATVRAPFQLEGVGQGIIGGIVASLLVTFLYYFLSGSLPLPAFPYAIVYGINILFGCLLGLIGSYIALNKTAAK</sequence>
<keyword evidence="6 11" id="KW-0812">Transmembrane</keyword>
<protein>
    <recommendedName>
        <fullName evidence="3 10">Cell division protein FtsX</fullName>
    </recommendedName>
</protein>
<dbReference type="AlphaFoldDB" id="A0A7C6EBG1"/>
<comment type="similarity">
    <text evidence="2 10">Belongs to the ABC-4 integral membrane protein family. FtsX subfamily.</text>
</comment>
<evidence type="ECO:0000256" key="4">
    <source>
        <dbReference type="ARBA" id="ARBA00022475"/>
    </source>
</evidence>
<dbReference type="InterPro" id="IPR004513">
    <property type="entry name" value="FtsX"/>
</dbReference>
<reference evidence="14" key="1">
    <citation type="journal article" date="2020" name="mSystems">
        <title>Genome- and Community-Level Interaction Insights into Carbon Utilization and Element Cycling Functions of Hydrothermarchaeota in Hydrothermal Sediment.</title>
        <authorList>
            <person name="Zhou Z."/>
            <person name="Liu Y."/>
            <person name="Xu W."/>
            <person name="Pan J."/>
            <person name="Luo Z.H."/>
            <person name="Li M."/>
        </authorList>
    </citation>
    <scope>NUCLEOTIDE SEQUENCE [LARGE SCALE GENOMIC DNA]</scope>
    <source>
        <strain evidence="14">SpSt-876</strain>
    </source>
</reference>
<feature type="domain" description="FtsX extracellular" evidence="13">
    <location>
        <begin position="57"/>
        <end position="150"/>
    </location>
</feature>
<keyword evidence="5 10" id="KW-0132">Cell division</keyword>
<feature type="transmembrane region" description="Helical" evidence="11">
    <location>
        <begin position="163"/>
        <end position="187"/>
    </location>
</feature>
<evidence type="ECO:0000256" key="9">
    <source>
        <dbReference type="ARBA" id="ARBA00023306"/>
    </source>
</evidence>
<comment type="subcellular location">
    <subcellularLocation>
        <location evidence="1">Cell membrane</location>
        <topology evidence="1">Multi-pass membrane protein</topology>
    </subcellularLocation>
</comment>
<keyword evidence="4 10" id="KW-1003">Cell membrane</keyword>
<dbReference type="PIRSF" id="PIRSF003097">
    <property type="entry name" value="FtsX"/>
    <property type="match status" value="1"/>
</dbReference>
<evidence type="ECO:0000256" key="6">
    <source>
        <dbReference type="ARBA" id="ARBA00022692"/>
    </source>
</evidence>
<keyword evidence="7 11" id="KW-1133">Transmembrane helix</keyword>
<evidence type="ECO:0000256" key="1">
    <source>
        <dbReference type="ARBA" id="ARBA00004651"/>
    </source>
</evidence>
<evidence type="ECO:0000256" key="10">
    <source>
        <dbReference type="PIRNR" id="PIRNR003097"/>
    </source>
</evidence>
<evidence type="ECO:0000256" key="11">
    <source>
        <dbReference type="SAM" id="Phobius"/>
    </source>
</evidence>
<evidence type="ECO:0000256" key="7">
    <source>
        <dbReference type="ARBA" id="ARBA00022989"/>
    </source>
</evidence>
<dbReference type="EMBL" id="DTLI01000180">
    <property type="protein sequence ID" value="HHS52717.1"/>
    <property type="molecule type" value="Genomic_DNA"/>
</dbReference>
<keyword evidence="9 10" id="KW-0131">Cell cycle</keyword>
<dbReference type="Pfam" id="PF02687">
    <property type="entry name" value="FtsX"/>
    <property type="match status" value="1"/>
</dbReference>
<dbReference type="PANTHER" id="PTHR47755:SF1">
    <property type="entry name" value="CELL DIVISION PROTEIN FTSX"/>
    <property type="match status" value="1"/>
</dbReference>
<evidence type="ECO:0000256" key="5">
    <source>
        <dbReference type="ARBA" id="ARBA00022618"/>
    </source>
</evidence>
<evidence type="ECO:0000256" key="2">
    <source>
        <dbReference type="ARBA" id="ARBA00007379"/>
    </source>
</evidence>
<dbReference type="GO" id="GO:0005886">
    <property type="term" value="C:plasma membrane"/>
    <property type="evidence" value="ECO:0007669"/>
    <property type="project" value="UniProtKB-SubCell"/>
</dbReference>
<evidence type="ECO:0000256" key="8">
    <source>
        <dbReference type="ARBA" id="ARBA00023136"/>
    </source>
</evidence>
<dbReference type="InterPro" id="IPR003838">
    <property type="entry name" value="ABC3_permease_C"/>
</dbReference>
<feature type="transmembrane region" description="Helical" evidence="11">
    <location>
        <begin position="223"/>
        <end position="244"/>
    </location>
</feature>
<gene>
    <name evidence="14" type="ORF">ENW73_07635</name>
</gene>
<feature type="domain" description="ABC3 transporter permease C-terminal" evidence="12">
    <location>
        <begin position="174"/>
        <end position="282"/>
    </location>
</feature>